<dbReference type="NCBIfam" id="TIGR00738">
    <property type="entry name" value="rrf2_super"/>
    <property type="match status" value="1"/>
</dbReference>
<dbReference type="InterPro" id="IPR000944">
    <property type="entry name" value="Tscrpt_reg_Rrf2"/>
</dbReference>
<evidence type="ECO:0000313" key="3">
    <source>
        <dbReference type="Proteomes" id="UP000753724"/>
    </source>
</evidence>
<evidence type="ECO:0000256" key="1">
    <source>
        <dbReference type="ARBA" id="ARBA00023125"/>
    </source>
</evidence>
<dbReference type="Pfam" id="PF02082">
    <property type="entry name" value="Rrf2"/>
    <property type="match status" value="1"/>
</dbReference>
<gene>
    <name evidence="2" type="ORF">GTZ99_08760</name>
</gene>
<keyword evidence="1" id="KW-0238">DNA-binding</keyword>
<dbReference type="Gene3D" id="1.10.10.10">
    <property type="entry name" value="Winged helix-like DNA-binding domain superfamily/Winged helix DNA-binding domain"/>
    <property type="match status" value="1"/>
</dbReference>
<dbReference type="Proteomes" id="UP000753724">
    <property type="component" value="Unassembled WGS sequence"/>
</dbReference>
<dbReference type="SUPFAM" id="SSF46785">
    <property type="entry name" value="Winged helix' DNA-binding domain"/>
    <property type="match status" value="1"/>
</dbReference>
<keyword evidence="3" id="KW-1185">Reference proteome</keyword>
<dbReference type="InterPro" id="IPR036388">
    <property type="entry name" value="WH-like_DNA-bd_sf"/>
</dbReference>
<dbReference type="PANTHER" id="PTHR33221:SF4">
    <property type="entry name" value="HTH-TYPE TRANSCRIPTIONAL REPRESSOR NSRR"/>
    <property type="match status" value="1"/>
</dbReference>
<protein>
    <submittedName>
        <fullName evidence="2">Rrf2 family transcriptional regulator</fullName>
    </submittedName>
</protein>
<dbReference type="PROSITE" id="PS51197">
    <property type="entry name" value="HTH_RRF2_2"/>
    <property type="match status" value="1"/>
</dbReference>
<name>A0ABW9XDX4_9SPHN</name>
<dbReference type="RefSeq" id="WP_161717940.1">
    <property type="nucleotide sequence ID" value="NZ_JAAAPO010000003.1"/>
</dbReference>
<evidence type="ECO:0000313" key="2">
    <source>
        <dbReference type="EMBL" id="NBC36647.1"/>
    </source>
</evidence>
<dbReference type="InterPro" id="IPR036390">
    <property type="entry name" value="WH_DNA-bd_sf"/>
</dbReference>
<comment type="caution">
    <text evidence="2">The sequence shown here is derived from an EMBL/GenBank/DDBJ whole genome shotgun (WGS) entry which is preliminary data.</text>
</comment>
<dbReference type="PANTHER" id="PTHR33221">
    <property type="entry name" value="WINGED HELIX-TURN-HELIX TRANSCRIPTIONAL REGULATOR, RRF2 FAMILY"/>
    <property type="match status" value="1"/>
</dbReference>
<dbReference type="EMBL" id="JAAAPO010000003">
    <property type="protein sequence ID" value="NBC36647.1"/>
    <property type="molecule type" value="Genomic_DNA"/>
</dbReference>
<sequence>MQLTRHTDYALRLLICLAQAGDQRVSIGQVAETQDISRTHLMKVANHLVHAGFIEGVRGRGGGIRLARAADQINIGDVVAAMEPNCELVDCTACRLIRGCTLPLALRQAKAAFLEVLRQSTLADIMR</sequence>
<proteinExistence type="predicted"/>
<organism evidence="2 3">
    <name type="scientific">Novosphingobium ovatum</name>
    <dbReference type="NCBI Taxonomy" id="1908523"/>
    <lineage>
        <taxon>Bacteria</taxon>
        <taxon>Pseudomonadati</taxon>
        <taxon>Pseudomonadota</taxon>
        <taxon>Alphaproteobacteria</taxon>
        <taxon>Sphingomonadales</taxon>
        <taxon>Sphingomonadaceae</taxon>
        <taxon>Novosphingobium</taxon>
    </lineage>
</organism>
<reference evidence="3" key="1">
    <citation type="submission" date="2020-01" db="EMBL/GenBank/DDBJ databases">
        <title>Sphingomonas sp. strain CSW-10.</title>
        <authorList>
            <person name="Chen W.-M."/>
        </authorList>
    </citation>
    <scope>NUCLEOTIDE SEQUENCE [LARGE SCALE GENOMIC DNA]</scope>
    <source>
        <strain evidence="3">FSY-8</strain>
    </source>
</reference>
<accession>A0ABW9XDX4</accession>